<organism evidence="1 2">
    <name type="scientific">Candidatus Acididesulfobacter diazotrophicus</name>
    <dbReference type="NCBI Taxonomy" id="2597226"/>
    <lineage>
        <taxon>Bacteria</taxon>
        <taxon>Deltaproteobacteria</taxon>
        <taxon>Candidatus Acidulodesulfobacterales</taxon>
        <taxon>Candidatus Acididesulfobacter</taxon>
    </lineage>
</organism>
<reference evidence="1 2" key="1">
    <citation type="journal article" date="2019" name="ISME J.">
        <title>Insights into ecological role of a new deltaproteobacterial order Candidatus Acidulodesulfobacterales by metagenomics and metatranscriptomics.</title>
        <authorList>
            <person name="Tan S."/>
            <person name="Liu J."/>
            <person name="Fang Y."/>
            <person name="Hedlund B.P."/>
            <person name="Lian Z.H."/>
            <person name="Huang L.Y."/>
            <person name="Li J.T."/>
            <person name="Huang L.N."/>
            <person name="Li W.J."/>
            <person name="Jiang H.C."/>
            <person name="Dong H.L."/>
            <person name="Shu W.S."/>
        </authorList>
    </citation>
    <scope>NUCLEOTIDE SEQUENCE [LARGE SCALE GENOMIC DNA]</scope>
    <source>
        <strain evidence="1">AP1</strain>
    </source>
</reference>
<protein>
    <submittedName>
        <fullName evidence="1">Uncharacterized protein</fullName>
    </submittedName>
</protein>
<accession>A0A519BLE4</accession>
<dbReference type="Proteomes" id="UP000319296">
    <property type="component" value="Unassembled WGS sequence"/>
</dbReference>
<dbReference type="GO" id="GO:0003676">
    <property type="term" value="F:nucleic acid binding"/>
    <property type="evidence" value="ECO:0007669"/>
    <property type="project" value="InterPro"/>
</dbReference>
<dbReference type="AlphaFoldDB" id="A0A519BLE4"/>
<evidence type="ECO:0000313" key="1">
    <source>
        <dbReference type="EMBL" id="RZD18100.1"/>
    </source>
</evidence>
<comment type="caution">
    <text evidence="1">The sequence shown here is derived from an EMBL/GenBank/DDBJ whole genome shotgun (WGS) entry which is preliminary data.</text>
</comment>
<proteinExistence type="predicted"/>
<name>A0A519BLE4_9DELT</name>
<dbReference type="InterPro" id="IPR011856">
    <property type="entry name" value="tRNA_endonuc-like_dom_sf"/>
</dbReference>
<dbReference type="InterPro" id="IPR011335">
    <property type="entry name" value="Restrct_endonuc-II-like"/>
</dbReference>
<dbReference type="EMBL" id="SGBB01000014">
    <property type="protein sequence ID" value="RZD18100.1"/>
    <property type="molecule type" value="Genomic_DNA"/>
</dbReference>
<evidence type="ECO:0000313" key="2">
    <source>
        <dbReference type="Proteomes" id="UP000319296"/>
    </source>
</evidence>
<dbReference type="SUPFAM" id="SSF52980">
    <property type="entry name" value="Restriction endonuclease-like"/>
    <property type="match status" value="1"/>
</dbReference>
<dbReference type="Gene3D" id="3.40.1350.10">
    <property type="match status" value="1"/>
</dbReference>
<sequence length="480" mass="55982">MELDFTDLALLIGTNPLPNYIASKYFIEENKHLKKIWLVCSEENLNINQNSTGKYALNLKELLSKEEAPPDYINDTQKIEFPEIIYIEDIGSKKMIEKQLEKIVKDSNNRKLHLFFTGGSKAMSAYSYSYLKEKFKNKFSASYLSARDFKIMFDDEDNITKNIADKIKINFNDLIKLHGFEKRDTKKQNDISIEFEKFIDKIIEKFRIIIKNEKLDEFYSNSGGYNRNIFKPDDDDNDKIMEKIFSSITKEDSNILKAATSDKCLEEEENKIKTDDDKLKFNKKVNIFKKILSYNPNETFMEVIGSFPEDYKIYRYNNSNRPNFQTKIGYEKYKKAVDFLDGLWLEQYVGKIIKKYFENDFDEILFNQKPYRNSDDPSNNFELDVVLIKGCQLIGISCTTAECKDLCKKKGFEIILRTRQIGGTETKAILITGADEKIVEKLKTELVLETGTVKTNITVIGKNGWEESKLKEKIKEFILN</sequence>
<gene>
    <name evidence="1" type="ORF">EVG15_07630</name>
</gene>